<dbReference type="Proteomes" id="UP000244929">
    <property type="component" value="Chromosome"/>
</dbReference>
<dbReference type="PANTHER" id="PTHR43004">
    <property type="entry name" value="TRK SYSTEM POTASSIUM UPTAKE PROTEIN"/>
    <property type="match status" value="1"/>
</dbReference>
<evidence type="ECO:0000313" key="5">
    <source>
        <dbReference type="EMBL" id="AWH85616.1"/>
    </source>
</evidence>
<dbReference type="InterPro" id="IPR050641">
    <property type="entry name" value="RIFMO-like"/>
</dbReference>
<dbReference type="EMBL" id="CP029186">
    <property type="protein sequence ID" value="AWH85616.1"/>
    <property type="molecule type" value="Genomic_DNA"/>
</dbReference>
<dbReference type="Pfam" id="PF01494">
    <property type="entry name" value="FAD_binding_3"/>
    <property type="match status" value="1"/>
</dbReference>
<sequence length="521" mass="58214">MPLPIGTVCWPNLKKWPRACKMEKTTKVIIAGAGPTGLALACQLLRYGIDLIILDKNESTTYLSKAMVVHARTLEIFDEMGLADKAVAEGQIAQQFTILSHGKTQGQMKIGAFGKGLSPFPFALILEQSKTEQLLAKHLSELGTNVQWKSEIVRFDNTGDGVTVFYKDGQGNEQVIKGDYLVGCDGAASPVRHQIGLTFEGDTQERTFFVADVKMESPLTEDKDAWFVMIEKGFVLFFPMAGEKHYRVIGSVPEDLAKRGKATFADIATDLISQAEIPLEFPEEYWFSTYRVHSRMVESFSKGRCFIAGDAAHIHTPAGGQGMNTGIQDAYNLGWKLAFVLQGKANARLLDTYDEERRTNAVNLLKTTDRMFDILAGTSWLTNIFRLYLFPKLIKFATETPFINKRIFPTLSQIGISYPDSPLTIESSLGKTEAGDRMPWFMINGESIYDKLMEPAYKLLYFGNENVAEVTSSVPLSKLSFSEIPDPFESHSDFYIVLRPDNYIAYIGKDLTKVEKALKLM</sequence>
<protein>
    <submittedName>
        <fullName evidence="5">Pentachlorophenol monooxygenase</fullName>
    </submittedName>
</protein>
<dbReference type="OrthoDB" id="9766816at2"/>
<comment type="cofactor">
    <cofactor evidence="1">
        <name>FAD</name>
        <dbReference type="ChEBI" id="CHEBI:57692"/>
    </cofactor>
</comment>
<name>A0A2S1QYW8_9FLAO</name>
<proteinExistence type="predicted"/>
<reference evidence="5 6" key="1">
    <citation type="submission" date="2018-04" db="EMBL/GenBank/DDBJ databases">
        <title>Genome sequencing of Flavobacterium sp. HYN0059.</title>
        <authorList>
            <person name="Yi H."/>
            <person name="Baek C."/>
        </authorList>
    </citation>
    <scope>NUCLEOTIDE SEQUENCE [LARGE SCALE GENOMIC DNA]</scope>
    <source>
        <strain evidence="5 6">HYN0059</strain>
    </source>
</reference>
<organism evidence="5 6">
    <name type="scientific">Flavobacterium album</name>
    <dbReference type="NCBI Taxonomy" id="2175091"/>
    <lineage>
        <taxon>Bacteria</taxon>
        <taxon>Pseudomonadati</taxon>
        <taxon>Bacteroidota</taxon>
        <taxon>Flavobacteriia</taxon>
        <taxon>Flavobacteriales</taxon>
        <taxon>Flavobacteriaceae</taxon>
        <taxon>Flavobacterium</taxon>
    </lineage>
</organism>
<dbReference type="GO" id="GO:0016709">
    <property type="term" value="F:oxidoreductase activity, acting on paired donors, with incorporation or reduction of molecular oxygen, NAD(P)H as one donor, and incorporation of one atom of oxygen"/>
    <property type="evidence" value="ECO:0007669"/>
    <property type="project" value="UniProtKB-ARBA"/>
</dbReference>
<dbReference type="PRINTS" id="PR00420">
    <property type="entry name" value="RNGMNOXGNASE"/>
</dbReference>
<accession>A0A2S1QYW8</accession>
<evidence type="ECO:0000256" key="1">
    <source>
        <dbReference type="ARBA" id="ARBA00001974"/>
    </source>
</evidence>
<dbReference type="KEGG" id="falb:HYN59_11075"/>
<dbReference type="PANTHER" id="PTHR43004:SF19">
    <property type="entry name" value="BINDING MONOOXYGENASE, PUTATIVE (JCVI)-RELATED"/>
    <property type="match status" value="1"/>
</dbReference>
<evidence type="ECO:0000313" key="6">
    <source>
        <dbReference type="Proteomes" id="UP000244929"/>
    </source>
</evidence>
<dbReference type="InterPro" id="IPR036188">
    <property type="entry name" value="FAD/NAD-bd_sf"/>
</dbReference>
<keyword evidence="5" id="KW-0560">Oxidoreductase</keyword>
<evidence type="ECO:0000256" key="3">
    <source>
        <dbReference type="ARBA" id="ARBA00022827"/>
    </source>
</evidence>
<dbReference type="InterPro" id="IPR002938">
    <property type="entry name" value="FAD-bd"/>
</dbReference>
<keyword evidence="6" id="KW-1185">Reference proteome</keyword>
<dbReference type="AlphaFoldDB" id="A0A2S1QYW8"/>
<feature type="domain" description="FAD-binding" evidence="4">
    <location>
        <begin position="26"/>
        <end position="365"/>
    </location>
</feature>
<evidence type="ECO:0000256" key="2">
    <source>
        <dbReference type="ARBA" id="ARBA00022630"/>
    </source>
</evidence>
<gene>
    <name evidence="5" type="ORF">HYN59_11075</name>
</gene>
<dbReference type="Gene3D" id="3.30.70.2450">
    <property type="match status" value="1"/>
</dbReference>
<evidence type="ECO:0000259" key="4">
    <source>
        <dbReference type="Pfam" id="PF01494"/>
    </source>
</evidence>
<dbReference type="GO" id="GO:0071949">
    <property type="term" value="F:FAD binding"/>
    <property type="evidence" value="ECO:0007669"/>
    <property type="project" value="InterPro"/>
</dbReference>
<keyword evidence="2" id="KW-0285">Flavoprotein</keyword>
<dbReference type="Gene3D" id="3.50.50.60">
    <property type="entry name" value="FAD/NAD(P)-binding domain"/>
    <property type="match status" value="1"/>
</dbReference>
<keyword evidence="3" id="KW-0274">FAD</keyword>
<dbReference type="SUPFAM" id="SSF51905">
    <property type="entry name" value="FAD/NAD(P)-binding domain"/>
    <property type="match status" value="1"/>
</dbReference>
<keyword evidence="5" id="KW-0503">Monooxygenase</keyword>